<evidence type="ECO:0000256" key="12">
    <source>
        <dbReference type="RuleBase" id="RU000679"/>
    </source>
</evidence>
<feature type="domain" description="DUF7869" evidence="13">
    <location>
        <begin position="233"/>
        <end position="383"/>
    </location>
</feature>
<dbReference type="EMBL" id="CAJPEV010001356">
    <property type="protein sequence ID" value="CAG0892218.1"/>
    <property type="molecule type" value="Genomic_DNA"/>
</dbReference>
<evidence type="ECO:0000256" key="1">
    <source>
        <dbReference type="ARBA" id="ARBA00004141"/>
    </source>
</evidence>
<evidence type="ECO:0000313" key="15">
    <source>
        <dbReference type="Proteomes" id="UP000677054"/>
    </source>
</evidence>
<evidence type="ECO:0000256" key="8">
    <source>
        <dbReference type="ARBA" id="ARBA00023065"/>
    </source>
</evidence>
<proteinExistence type="inferred from homology"/>
<keyword evidence="3 12" id="KW-0813">Transport</keyword>
<reference evidence="14" key="1">
    <citation type="submission" date="2020-11" db="EMBL/GenBank/DDBJ databases">
        <authorList>
            <person name="Tran Van P."/>
        </authorList>
    </citation>
    <scope>NUCLEOTIDE SEQUENCE</scope>
</reference>
<evidence type="ECO:0000256" key="4">
    <source>
        <dbReference type="ARBA" id="ARBA00022461"/>
    </source>
</evidence>
<dbReference type="Proteomes" id="UP000677054">
    <property type="component" value="Unassembled WGS sequence"/>
</dbReference>
<comment type="similarity">
    <text evidence="2 12">Belongs to the amiloride-sensitive sodium channel (TC 1.A.6) family.</text>
</comment>
<evidence type="ECO:0000256" key="6">
    <source>
        <dbReference type="ARBA" id="ARBA00022989"/>
    </source>
</evidence>
<dbReference type="Pfam" id="PF25273">
    <property type="entry name" value="DUF7869"/>
    <property type="match status" value="2"/>
</dbReference>
<protein>
    <recommendedName>
        <fullName evidence="13">DUF7869 domain-containing protein</fullName>
    </recommendedName>
</protein>
<keyword evidence="5 12" id="KW-0812">Transmembrane</keyword>
<dbReference type="GO" id="GO:0005272">
    <property type="term" value="F:sodium channel activity"/>
    <property type="evidence" value="ECO:0007669"/>
    <property type="project" value="UniProtKB-KW"/>
</dbReference>
<evidence type="ECO:0000256" key="9">
    <source>
        <dbReference type="ARBA" id="ARBA00023136"/>
    </source>
</evidence>
<dbReference type="Pfam" id="PF00858">
    <property type="entry name" value="ASC"/>
    <property type="match status" value="1"/>
</dbReference>
<accession>A0A7R8XC58</accession>
<keyword evidence="9" id="KW-0472">Membrane</keyword>
<comment type="subcellular location">
    <subcellularLocation>
        <location evidence="1">Membrane</location>
        <topology evidence="1">Multi-pass membrane protein</topology>
    </subcellularLocation>
</comment>
<dbReference type="InterPro" id="IPR001873">
    <property type="entry name" value="ENaC"/>
</dbReference>
<dbReference type="InterPro" id="IPR057191">
    <property type="entry name" value="DUF7869"/>
</dbReference>
<keyword evidence="7" id="KW-0915">Sodium</keyword>
<name>A0A7R8XC58_9CRUS</name>
<organism evidence="14">
    <name type="scientific">Darwinula stevensoni</name>
    <dbReference type="NCBI Taxonomy" id="69355"/>
    <lineage>
        <taxon>Eukaryota</taxon>
        <taxon>Metazoa</taxon>
        <taxon>Ecdysozoa</taxon>
        <taxon>Arthropoda</taxon>
        <taxon>Crustacea</taxon>
        <taxon>Oligostraca</taxon>
        <taxon>Ostracoda</taxon>
        <taxon>Podocopa</taxon>
        <taxon>Podocopida</taxon>
        <taxon>Darwinulocopina</taxon>
        <taxon>Darwinuloidea</taxon>
        <taxon>Darwinulidae</taxon>
        <taxon>Darwinula</taxon>
    </lineage>
</organism>
<evidence type="ECO:0000256" key="10">
    <source>
        <dbReference type="ARBA" id="ARBA00023201"/>
    </source>
</evidence>
<keyword evidence="10 12" id="KW-0739">Sodium transport</keyword>
<evidence type="ECO:0000256" key="7">
    <source>
        <dbReference type="ARBA" id="ARBA00023053"/>
    </source>
</evidence>
<keyword evidence="11 12" id="KW-0407">Ion channel</keyword>
<dbReference type="AlphaFoldDB" id="A0A7R8XC58"/>
<dbReference type="EMBL" id="LR900873">
    <property type="protein sequence ID" value="CAD7247153.1"/>
    <property type="molecule type" value="Genomic_DNA"/>
</dbReference>
<evidence type="ECO:0000256" key="2">
    <source>
        <dbReference type="ARBA" id="ARBA00007193"/>
    </source>
</evidence>
<dbReference type="OrthoDB" id="6238402at2759"/>
<evidence type="ECO:0000313" key="14">
    <source>
        <dbReference type="EMBL" id="CAD7247153.1"/>
    </source>
</evidence>
<sequence>MREKVGIGDGARGRSVVIQFEDEAEETVGVGPVTIRFLSRFTGHVSAFNAKLIDSDFRKKDLCLTFNYRRDKEVILEVQQDPDFEIYSKKTARQGLRLALAPHFQISSDKSSYTVGHRLFIQNPQDFTHTLEDGIKTNLGTISNIGLKMVEFERIPPDLGGNCAVDSYLMQRFDPNIFRITNETPYSKEVCLKCCVATQLMLDFNVSLASMLKMRIDYGFIYEPHKFLDEFEEGVMVYPGKGILEFAYVDMGQYPDDSNLTIEVILRTLLHVKEYLKPKLFLQMDNSTRENKNKYLCALAHLLVEEGIFEEVVFNFHPVGHTHEDIDQLFSSVNHYLRVRDTCTVNDLMTCLQEIRRRGRPENLHAEELNAVHNFKTVIQDHFPRHFRGPNLIHSDSGNPKESHKCTFDCMLEKPGAPMSMIFNTSGSALAQTLDMYVYRSIVVEVFLRLGTTPALNAFGVLVPPDWNAAGLEVVRASIQNYFPEMSEDKVHAWHVFSPDTQQSMEPVLYLLKLRDYKNASTEQPAGLTPTMQSYLANMKSQMLGPLQQVAFNFHPVGHTHEDIDQLFSSVNHYLRVRDTCTVNDLMMCLQEIRRRGRPENLHAEELNAVHNFKTVIQDHFPRHFRGPNLIHSDSGNPKESHKCTFDCMLEKPGAPMSMIFNTSGSALAQTLDMYVYRSIVVEVFLRLGTTPALNAFGVLVPPDWNAAGLEVVRASIQNYFPEMSEDKVHAWHVFSPDTQQSMEPVLYLLKLRDYKNASTEQPAGLTPTMQSYLANMKSQMLGPLQQPIIGSIGSRRLGICAGTNDLHPGMLAVVNTEEKTSRPWMGKITSVEEKEVTIHWYQGTCEKSWNPMTGVESLSTVPRESLLLWGFTLQDKRQLLRSEMREELKRLYQETDQIMQREPETSEEN</sequence>
<keyword evidence="6" id="KW-1133">Transmembrane helix</keyword>
<feature type="domain" description="DUF7869" evidence="13">
    <location>
        <begin position="547"/>
        <end position="621"/>
    </location>
</feature>
<gene>
    <name evidence="14" type="ORF">DSTB1V02_LOCUS6987</name>
</gene>
<keyword evidence="15" id="KW-1185">Reference proteome</keyword>
<keyword evidence="4 12" id="KW-0894">Sodium channel</keyword>
<dbReference type="PANTHER" id="PTHR33153">
    <property type="entry name" value="MYND-TYPE DOMAIN-CONTAINING PROTEIN"/>
    <property type="match status" value="1"/>
</dbReference>
<dbReference type="PANTHER" id="PTHR33153:SF3">
    <property type="entry name" value="TRAFFICKING PROTEIN PARTICLE COMPLEX SUBUNIT 11 DOMAIN-CONTAINING PROTEIN"/>
    <property type="match status" value="1"/>
</dbReference>
<dbReference type="GO" id="GO:0016020">
    <property type="term" value="C:membrane"/>
    <property type="evidence" value="ECO:0007669"/>
    <property type="project" value="UniProtKB-SubCell"/>
</dbReference>
<evidence type="ECO:0000259" key="13">
    <source>
        <dbReference type="Pfam" id="PF25273"/>
    </source>
</evidence>
<evidence type="ECO:0000256" key="3">
    <source>
        <dbReference type="ARBA" id="ARBA00022448"/>
    </source>
</evidence>
<evidence type="ECO:0000256" key="11">
    <source>
        <dbReference type="ARBA" id="ARBA00023303"/>
    </source>
</evidence>
<keyword evidence="8 12" id="KW-0406">Ion transport</keyword>
<evidence type="ECO:0000256" key="5">
    <source>
        <dbReference type="ARBA" id="ARBA00022692"/>
    </source>
</evidence>